<keyword evidence="1" id="KW-1133">Transmembrane helix</keyword>
<dbReference type="RefSeq" id="WP_145076761.1">
    <property type="nucleotide sequence ID" value="NZ_CP036425.1"/>
</dbReference>
<name>A0A517YTQ9_9BACT</name>
<gene>
    <name evidence="2" type="ORF">KS4_16490</name>
</gene>
<keyword evidence="3" id="KW-1185">Reference proteome</keyword>
<feature type="transmembrane region" description="Helical" evidence="1">
    <location>
        <begin position="15"/>
        <end position="35"/>
    </location>
</feature>
<keyword evidence="1" id="KW-0472">Membrane</keyword>
<dbReference type="EMBL" id="CP036425">
    <property type="protein sequence ID" value="QDU33598.1"/>
    <property type="molecule type" value="Genomic_DNA"/>
</dbReference>
<organism evidence="2 3">
    <name type="scientific">Poriferisphaera corsica</name>
    <dbReference type="NCBI Taxonomy" id="2528020"/>
    <lineage>
        <taxon>Bacteria</taxon>
        <taxon>Pseudomonadati</taxon>
        <taxon>Planctomycetota</taxon>
        <taxon>Phycisphaerae</taxon>
        <taxon>Phycisphaerales</taxon>
        <taxon>Phycisphaeraceae</taxon>
        <taxon>Poriferisphaera</taxon>
    </lineage>
</organism>
<evidence type="ECO:0000313" key="2">
    <source>
        <dbReference type="EMBL" id="QDU33598.1"/>
    </source>
</evidence>
<reference evidence="2 3" key="1">
    <citation type="submission" date="2019-02" db="EMBL/GenBank/DDBJ databases">
        <title>Deep-cultivation of Planctomycetes and their phenomic and genomic characterization uncovers novel biology.</title>
        <authorList>
            <person name="Wiegand S."/>
            <person name="Jogler M."/>
            <person name="Boedeker C."/>
            <person name="Pinto D."/>
            <person name="Vollmers J."/>
            <person name="Rivas-Marin E."/>
            <person name="Kohn T."/>
            <person name="Peeters S.H."/>
            <person name="Heuer A."/>
            <person name="Rast P."/>
            <person name="Oberbeckmann S."/>
            <person name="Bunk B."/>
            <person name="Jeske O."/>
            <person name="Meyerdierks A."/>
            <person name="Storesund J.E."/>
            <person name="Kallscheuer N."/>
            <person name="Luecker S."/>
            <person name="Lage O.M."/>
            <person name="Pohl T."/>
            <person name="Merkel B.J."/>
            <person name="Hornburger P."/>
            <person name="Mueller R.-W."/>
            <person name="Bruemmer F."/>
            <person name="Labrenz M."/>
            <person name="Spormann A.M."/>
            <person name="Op den Camp H."/>
            <person name="Overmann J."/>
            <person name="Amann R."/>
            <person name="Jetten M.S.M."/>
            <person name="Mascher T."/>
            <person name="Medema M.H."/>
            <person name="Devos D.P."/>
            <person name="Kaster A.-K."/>
            <person name="Ovreas L."/>
            <person name="Rohde M."/>
            <person name="Galperin M.Y."/>
            <person name="Jogler C."/>
        </authorList>
    </citation>
    <scope>NUCLEOTIDE SEQUENCE [LARGE SCALE GENOMIC DNA]</scope>
    <source>
        <strain evidence="2 3">KS4</strain>
    </source>
</reference>
<evidence type="ECO:0000256" key="1">
    <source>
        <dbReference type="SAM" id="Phobius"/>
    </source>
</evidence>
<evidence type="ECO:0000313" key="3">
    <source>
        <dbReference type="Proteomes" id="UP000317369"/>
    </source>
</evidence>
<evidence type="ECO:0008006" key="4">
    <source>
        <dbReference type="Google" id="ProtNLM"/>
    </source>
</evidence>
<dbReference type="KEGG" id="pcor:KS4_16490"/>
<protein>
    <recommendedName>
        <fullName evidence="4">Cellulose-binding protein</fullName>
    </recommendedName>
</protein>
<dbReference type="AlphaFoldDB" id="A0A517YTQ9"/>
<dbReference type="Proteomes" id="UP000317369">
    <property type="component" value="Chromosome"/>
</dbReference>
<sequence length="564" mass="64294">MKGYHVGRFKLGKRVLLANFGVMVVLIIAVALVWGQNAGQSGSDSEWIENLRKMQEEQQVETRKKEEIHEEQLFDVNSFEREQAVLAKIRRLGLDKKNEQGSIVTSGKLGMNLSAVSFWGTAWAWADILTTAKWTDDRGWRKGEMFVDTKGRFPAGEYVCTWEGMAEIRFGGDGTIVSYEPGRIVVNVVPRKGLTIWVRSQPNDGLKNLKLWMPGTEKQTSPFFPLFVERLKPFGTIRFMDWQLINNSELTSWQNRPTLENQNQEGRGVALENMLALVNELGSDAWFCMPAKADDDFVRQFALMVKERLHPDGKVYVEYSNEIWNGVFKQHTYVMNKAKNKAAKEGIKWDWLDEWAWEMKRIFSIWEDVFKDEPGRFIRVIASQEMNPWISEQLCTKIGKGNFDALATTAYFGNSHERGPIPKVSEAEILPRAKAMIRAGVMYLNEKRGPARVKHGQVAKEYSVAYLTYEGGQHFTPGGNTATSVVGMAQQLPEMYEAYLLNMKLLSQAGGQLFSAYYFCGPVTNFGAWGHISYQNEPLLDAPKYRAMLDFYDVKYPEPVLSMP</sequence>
<keyword evidence="1" id="KW-0812">Transmembrane</keyword>
<dbReference type="OrthoDB" id="7783360at2"/>
<proteinExistence type="predicted"/>
<accession>A0A517YTQ9</accession>